<name>A0ABQ8DQT3_BRANA</name>
<evidence type="ECO:0000313" key="3">
    <source>
        <dbReference type="Proteomes" id="UP000824890"/>
    </source>
</evidence>
<feature type="region of interest" description="Disordered" evidence="1">
    <location>
        <begin position="55"/>
        <end position="108"/>
    </location>
</feature>
<keyword evidence="3" id="KW-1185">Reference proteome</keyword>
<evidence type="ECO:0000256" key="1">
    <source>
        <dbReference type="SAM" id="MobiDB-lite"/>
    </source>
</evidence>
<feature type="region of interest" description="Disordered" evidence="1">
    <location>
        <begin position="18"/>
        <end position="41"/>
    </location>
</feature>
<comment type="caution">
    <text evidence="2">The sequence shown here is derived from an EMBL/GenBank/DDBJ whole genome shotgun (WGS) entry which is preliminary data.</text>
</comment>
<sequence>MYTCIYCIAKCCEMRRQKQKDGGDEDGETEAMKAATRTRRRQGFQLTRWRRRWLQEKKTKAEEKTKAVTGGGDKDAKKAPELREDETKAVINDDEVATRRSHGGGVRRGSLTQIGICGLWRRKVGGEKMATAEISLHGEEDDVEI</sequence>
<protein>
    <submittedName>
        <fullName evidence="2">Uncharacterized protein</fullName>
    </submittedName>
</protein>
<organism evidence="2 3">
    <name type="scientific">Brassica napus</name>
    <name type="common">Rape</name>
    <dbReference type="NCBI Taxonomy" id="3708"/>
    <lineage>
        <taxon>Eukaryota</taxon>
        <taxon>Viridiplantae</taxon>
        <taxon>Streptophyta</taxon>
        <taxon>Embryophyta</taxon>
        <taxon>Tracheophyta</taxon>
        <taxon>Spermatophyta</taxon>
        <taxon>Magnoliopsida</taxon>
        <taxon>eudicotyledons</taxon>
        <taxon>Gunneridae</taxon>
        <taxon>Pentapetalae</taxon>
        <taxon>rosids</taxon>
        <taxon>malvids</taxon>
        <taxon>Brassicales</taxon>
        <taxon>Brassicaceae</taxon>
        <taxon>Brassiceae</taxon>
        <taxon>Brassica</taxon>
    </lineage>
</organism>
<gene>
    <name evidence="2" type="ORF">HID58_008842</name>
</gene>
<feature type="compositionally biased region" description="Basic and acidic residues" evidence="1">
    <location>
        <begin position="55"/>
        <end position="88"/>
    </location>
</feature>
<proteinExistence type="predicted"/>
<evidence type="ECO:0000313" key="2">
    <source>
        <dbReference type="EMBL" id="KAH0931725.1"/>
    </source>
</evidence>
<dbReference type="EMBL" id="JAGKQM010000003">
    <property type="protein sequence ID" value="KAH0931725.1"/>
    <property type="molecule type" value="Genomic_DNA"/>
</dbReference>
<dbReference type="Proteomes" id="UP000824890">
    <property type="component" value="Unassembled WGS sequence"/>
</dbReference>
<reference evidence="2 3" key="1">
    <citation type="submission" date="2021-05" db="EMBL/GenBank/DDBJ databases">
        <title>Genome Assembly of Synthetic Allotetraploid Brassica napus Reveals Homoeologous Exchanges between Subgenomes.</title>
        <authorList>
            <person name="Davis J.T."/>
        </authorList>
    </citation>
    <scope>NUCLEOTIDE SEQUENCE [LARGE SCALE GENOMIC DNA]</scope>
    <source>
        <strain evidence="3">cv. Da-Ae</strain>
        <tissue evidence="2">Seedling</tissue>
    </source>
</reference>
<accession>A0ABQ8DQT3</accession>